<protein>
    <recommendedName>
        <fullName evidence="1">Metalloprotease TldD/E C-terminal domain-containing protein</fullName>
    </recommendedName>
</protein>
<feature type="domain" description="Metalloprotease TldD/E C-terminal" evidence="1">
    <location>
        <begin position="181"/>
        <end position="361"/>
    </location>
</feature>
<dbReference type="EMBL" id="BAUW01000039">
    <property type="protein sequence ID" value="GAE46249.1"/>
    <property type="molecule type" value="Genomic_DNA"/>
</dbReference>
<dbReference type="GO" id="GO:0006508">
    <property type="term" value="P:proteolysis"/>
    <property type="evidence" value="ECO:0007669"/>
    <property type="project" value="InterPro"/>
</dbReference>
<dbReference type="AlphaFoldDB" id="W4RRJ9"/>
<organism evidence="2 3">
    <name type="scientific">Mesobacillus boroniphilus JCM 21738</name>
    <dbReference type="NCBI Taxonomy" id="1294265"/>
    <lineage>
        <taxon>Bacteria</taxon>
        <taxon>Bacillati</taxon>
        <taxon>Bacillota</taxon>
        <taxon>Bacilli</taxon>
        <taxon>Bacillales</taxon>
        <taxon>Bacillaceae</taxon>
        <taxon>Mesobacillus</taxon>
    </lineage>
</organism>
<dbReference type="Pfam" id="PF19289">
    <property type="entry name" value="PmbA_TldD_3rd"/>
    <property type="match status" value="1"/>
</dbReference>
<accession>W4RRJ9</accession>
<proteinExistence type="predicted"/>
<dbReference type="SUPFAM" id="SSF111283">
    <property type="entry name" value="Putative modulator of DNA gyrase, PmbA/TldD"/>
    <property type="match status" value="1"/>
</dbReference>
<keyword evidence="3" id="KW-1185">Reference proteome</keyword>
<dbReference type="InterPro" id="IPR036059">
    <property type="entry name" value="TldD/PmbA_sf"/>
</dbReference>
<dbReference type="RefSeq" id="WP_023626200.1">
    <property type="nucleotide sequence ID" value="NZ_BAUW01000039.1"/>
</dbReference>
<evidence type="ECO:0000313" key="2">
    <source>
        <dbReference type="EMBL" id="GAE46249.1"/>
    </source>
</evidence>
<sequence length="400" mass="45578">MEKSILSFNFIEILGTSFEDGENESFSWGSNITDDIKLWSGKDFKNQLQEFIDTKSASEALEFYSKNNLDFIRQISSILNTEREWYTQFNNAIKFEFSISSNGSIRFLRIDNKLVSQFRKNVVIDIGIFDSDEVILVDSVDLNIYNLSSLTRFFLSLRNRILHIFKTPKSELIPLFENIYFTSFPSSIITHEVFGHLFEEDNYAELEDKEIKIPMFISVVDNPSVGLCGDCSFDDEGNFIEPITVTKNGQIMNLLSSNYFNNRNILNTRSRLGLGGAALLPRVTNTILTSSLNYTTHSLDKTLIVDSLNYARYRNGNILLKNISARYIRNNTEYGLYNLSIAISAKDFIENIIYTIGKNRFYSSTKGCIKKSQSHLAVGFSSPGLVISLTKCKSFQISFS</sequence>
<gene>
    <name evidence="2" type="ORF">JCM21738_3133</name>
</gene>
<dbReference type="InterPro" id="IPR045569">
    <property type="entry name" value="Metalloprtase-TldD/E_C"/>
</dbReference>
<comment type="caution">
    <text evidence="2">The sequence shown here is derived from an EMBL/GenBank/DDBJ whole genome shotgun (WGS) entry which is preliminary data.</text>
</comment>
<reference evidence="2 3" key="1">
    <citation type="submission" date="2013-12" db="EMBL/GenBank/DDBJ databases">
        <title>NBRP : Genome information of microbial organism related human and environment.</title>
        <authorList>
            <person name="Hattori M."/>
            <person name="Oshima K."/>
            <person name="Inaba H."/>
            <person name="Suda W."/>
            <person name="Sakamoto M."/>
            <person name="Iino T."/>
            <person name="Kitahara M."/>
            <person name="Oshida Y."/>
            <person name="Iida T."/>
            <person name="Kudo T."/>
            <person name="Itoh T."/>
            <person name="Ahmed I."/>
            <person name="Ohkuma M."/>
        </authorList>
    </citation>
    <scope>NUCLEOTIDE SEQUENCE [LARGE SCALE GENOMIC DNA]</scope>
    <source>
        <strain evidence="2 3">JCM 21738</strain>
    </source>
</reference>
<evidence type="ECO:0000313" key="3">
    <source>
        <dbReference type="Proteomes" id="UP000018949"/>
    </source>
</evidence>
<name>W4RRJ9_9BACI</name>
<dbReference type="Proteomes" id="UP000018949">
    <property type="component" value="Unassembled WGS sequence"/>
</dbReference>
<evidence type="ECO:0000259" key="1">
    <source>
        <dbReference type="Pfam" id="PF19289"/>
    </source>
</evidence>
<dbReference type="GO" id="GO:0008237">
    <property type="term" value="F:metallopeptidase activity"/>
    <property type="evidence" value="ECO:0007669"/>
    <property type="project" value="InterPro"/>
</dbReference>